<name>A0A1G7Z7B2_9HYPH</name>
<dbReference type="SUPFAM" id="SSF51569">
    <property type="entry name" value="Aldolase"/>
    <property type="match status" value="1"/>
</dbReference>
<dbReference type="PANTHER" id="PTHR42849:SF1">
    <property type="entry name" value="N-ACETYLNEURAMINATE LYASE"/>
    <property type="match status" value="1"/>
</dbReference>
<evidence type="ECO:0000313" key="6">
    <source>
        <dbReference type="Proteomes" id="UP000199495"/>
    </source>
</evidence>
<comment type="similarity">
    <text evidence="2">Belongs to the DapA family.</text>
</comment>
<organism evidence="5 6">
    <name type="scientific">Pelagibacterium luteolum</name>
    <dbReference type="NCBI Taxonomy" id="440168"/>
    <lineage>
        <taxon>Bacteria</taxon>
        <taxon>Pseudomonadati</taxon>
        <taxon>Pseudomonadota</taxon>
        <taxon>Alphaproteobacteria</taxon>
        <taxon>Hyphomicrobiales</taxon>
        <taxon>Devosiaceae</taxon>
        <taxon>Pelagibacterium</taxon>
    </lineage>
</organism>
<dbReference type="RefSeq" id="WP_176762745.1">
    <property type="nucleotide sequence ID" value="NZ_FNCS01000018.1"/>
</dbReference>
<gene>
    <name evidence="5" type="ORF">SAMN04487974_1187</name>
</gene>
<dbReference type="NCBIfam" id="NF003164">
    <property type="entry name" value="PRK04147.1"/>
    <property type="match status" value="1"/>
</dbReference>
<reference evidence="5 6" key="1">
    <citation type="submission" date="2016-10" db="EMBL/GenBank/DDBJ databases">
        <authorList>
            <person name="de Groot N.N."/>
        </authorList>
    </citation>
    <scope>NUCLEOTIDE SEQUENCE [LARGE SCALE GENOMIC DNA]</scope>
    <source>
        <strain evidence="5 6">CGMCC 1.10267</strain>
    </source>
</reference>
<dbReference type="PRINTS" id="PR00146">
    <property type="entry name" value="DHPICSNTHASE"/>
</dbReference>
<proteinExistence type="inferred from homology"/>
<dbReference type="GO" id="GO:0005829">
    <property type="term" value="C:cytosol"/>
    <property type="evidence" value="ECO:0007669"/>
    <property type="project" value="TreeGrafter"/>
</dbReference>
<evidence type="ECO:0000256" key="4">
    <source>
        <dbReference type="PIRSR" id="PIRSR001365-2"/>
    </source>
</evidence>
<evidence type="ECO:0000256" key="2">
    <source>
        <dbReference type="PIRNR" id="PIRNR001365"/>
    </source>
</evidence>
<sequence>MRELYSALVTPYNAGGEFDPTLLEGLLKFQKKQGLDGVYVGGSSGEAVLQSVAERQAVLKAVAEHNPGLKLIAHVGTVATRDAQSLAEVAERAGYSAISAISPFYYGFSEDELFAHYTAISEASALPLIVYSFPQKGLGLSRELCDRLLANPKISGVKYTSADLYMLDQLKRAYPNKIFFNGFDEILLAGLTMGADGGIGTTYNFMGDVFVTIRSEWEAGNQSKALRLQGIANDMIERVYPSIIDGTKYVLARMGYQTGRARAPFQPHDWTAVPGLDAAIDNLIAWRESRK</sequence>
<dbReference type="AlphaFoldDB" id="A0A1G7Z7B2"/>
<feature type="active site" description="Proton donor/acceptor" evidence="3">
    <location>
        <position position="131"/>
    </location>
</feature>
<feature type="binding site" evidence="4">
    <location>
        <position position="199"/>
    </location>
    <ligand>
        <name>pyruvate</name>
        <dbReference type="ChEBI" id="CHEBI:15361"/>
    </ligand>
</feature>
<keyword evidence="6" id="KW-1185">Reference proteome</keyword>
<accession>A0A1G7Z7B2</accession>
<dbReference type="Pfam" id="PF00701">
    <property type="entry name" value="DHDPS"/>
    <property type="match status" value="1"/>
</dbReference>
<dbReference type="STRING" id="440168.SAMN04487974_1187"/>
<dbReference type="InterPro" id="IPR013785">
    <property type="entry name" value="Aldolase_TIM"/>
</dbReference>
<evidence type="ECO:0000256" key="1">
    <source>
        <dbReference type="ARBA" id="ARBA00023239"/>
    </source>
</evidence>
<evidence type="ECO:0000256" key="3">
    <source>
        <dbReference type="PIRSR" id="PIRSR001365-1"/>
    </source>
</evidence>
<dbReference type="GO" id="GO:0019262">
    <property type="term" value="P:N-acetylneuraminate catabolic process"/>
    <property type="evidence" value="ECO:0007669"/>
    <property type="project" value="TreeGrafter"/>
</dbReference>
<protein>
    <submittedName>
        <fullName evidence="5">N-acetylneuraminate lyase</fullName>
    </submittedName>
</protein>
<keyword evidence="1 2" id="KW-0456">Lyase</keyword>
<dbReference type="EMBL" id="FNCS01000018">
    <property type="protein sequence ID" value="SDH04495.1"/>
    <property type="molecule type" value="Genomic_DNA"/>
</dbReference>
<dbReference type="PANTHER" id="PTHR42849">
    <property type="entry name" value="N-ACETYLNEURAMINATE LYASE"/>
    <property type="match status" value="1"/>
</dbReference>
<dbReference type="InterPro" id="IPR002220">
    <property type="entry name" value="DapA-like"/>
</dbReference>
<dbReference type="SMART" id="SM01130">
    <property type="entry name" value="DHDPS"/>
    <property type="match status" value="1"/>
</dbReference>
<dbReference type="PIRSF" id="PIRSF001365">
    <property type="entry name" value="DHDPS"/>
    <property type="match status" value="1"/>
</dbReference>
<dbReference type="GO" id="GO:0008747">
    <property type="term" value="F:N-acetylneuraminate lyase activity"/>
    <property type="evidence" value="ECO:0007669"/>
    <property type="project" value="TreeGrafter"/>
</dbReference>
<evidence type="ECO:0000313" key="5">
    <source>
        <dbReference type="EMBL" id="SDH04495.1"/>
    </source>
</evidence>
<dbReference type="Proteomes" id="UP000199495">
    <property type="component" value="Unassembled WGS sequence"/>
</dbReference>
<feature type="active site" description="Schiff-base intermediate with substrate" evidence="3">
    <location>
        <position position="158"/>
    </location>
</feature>
<dbReference type="Gene3D" id="3.20.20.70">
    <property type="entry name" value="Aldolase class I"/>
    <property type="match status" value="1"/>
</dbReference>